<dbReference type="InterPro" id="IPR006311">
    <property type="entry name" value="TAT_signal"/>
</dbReference>
<gene>
    <name evidence="2" type="ORF">ACFPM3_12880</name>
</gene>
<evidence type="ECO:0000313" key="2">
    <source>
        <dbReference type="EMBL" id="MFC5023027.1"/>
    </source>
</evidence>
<dbReference type="InterPro" id="IPR007815">
    <property type="entry name" value="Emycin_Estase"/>
</dbReference>
<dbReference type="PROSITE" id="PS51318">
    <property type="entry name" value="TAT"/>
    <property type="match status" value="1"/>
</dbReference>
<dbReference type="Proteomes" id="UP001595829">
    <property type="component" value="Unassembled WGS sequence"/>
</dbReference>
<protein>
    <submittedName>
        <fullName evidence="2">Erythromycin esterase family protein</fullName>
        <ecNumber evidence="2">3.1.1.-</ecNumber>
    </submittedName>
</protein>
<dbReference type="PIRSF" id="PIRSF036794">
    <property type="entry name" value="UCP_erythr_ester"/>
    <property type="match status" value="1"/>
</dbReference>
<dbReference type="Gene3D" id="3.30.1870.10">
    <property type="entry name" value="EreA-like, domain 2"/>
    <property type="match status" value="1"/>
</dbReference>
<dbReference type="EMBL" id="JBHSJD010000007">
    <property type="protein sequence ID" value="MFC5023027.1"/>
    <property type="molecule type" value="Genomic_DNA"/>
</dbReference>
<organism evidence="2 3">
    <name type="scientific">Streptomyces coeruleoprunus</name>
    <dbReference type="NCBI Taxonomy" id="285563"/>
    <lineage>
        <taxon>Bacteria</taxon>
        <taxon>Bacillati</taxon>
        <taxon>Actinomycetota</taxon>
        <taxon>Actinomycetes</taxon>
        <taxon>Kitasatosporales</taxon>
        <taxon>Streptomycetaceae</taxon>
        <taxon>Streptomyces</taxon>
    </lineage>
</organism>
<proteinExistence type="predicted"/>
<feature type="signal peptide" evidence="1">
    <location>
        <begin position="1"/>
        <end position="35"/>
    </location>
</feature>
<comment type="caution">
    <text evidence="2">The sequence shown here is derived from an EMBL/GenBank/DDBJ whole genome shotgun (WGS) entry which is preliminary data.</text>
</comment>
<dbReference type="CDD" id="cd14728">
    <property type="entry name" value="Ere-like"/>
    <property type="match status" value="1"/>
</dbReference>
<keyword evidence="2" id="KW-0378">Hydrolase</keyword>
<dbReference type="Gene3D" id="3.40.1660.10">
    <property type="entry name" value="EreA-like (biosynthetic domain)"/>
    <property type="match status" value="1"/>
</dbReference>
<dbReference type="InterPro" id="IPR014622">
    <property type="entry name" value="UCP036794_erythomycin"/>
</dbReference>
<dbReference type="EC" id="3.1.1.-" evidence="2"/>
<feature type="chain" id="PRO_5047225287" evidence="1">
    <location>
        <begin position="36"/>
        <end position="448"/>
    </location>
</feature>
<dbReference type="PANTHER" id="PTHR31299:SF0">
    <property type="entry name" value="ESTERASE, PUTATIVE (AFU_ORTHOLOGUE AFUA_1G05850)-RELATED"/>
    <property type="match status" value="1"/>
</dbReference>
<dbReference type="Pfam" id="PF05139">
    <property type="entry name" value="Erythro_esteras"/>
    <property type="match status" value="1"/>
</dbReference>
<dbReference type="InterPro" id="IPR052036">
    <property type="entry name" value="Hydrolase/PRTase-associated"/>
</dbReference>
<dbReference type="PANTHER" id="PTHR31299">
    <property type="entry name" value="ESTERASE, PUTATIVE (AFU_ORTHOLOGUE AFUA_1G05850)-RELATED"/>
    <property type="match status" value="1"/>
</dbReference>
<dbReference type="SUPFAM" id="SSF159501">
    <property type="entry name" value="EreA/ChaN-like"/>
    <property type="match status" value="1"/>
</dbReference>
<keyword evidence="3" id="KW-1185">Reference proteome</keyword>
<keyword evidence="1" id="KW-0732">Signal</keyword>
<dbReference type="GO" id="GO:0016787">
    <property type="term" value="F:hydrolase activity"/>
    <property type="evidence" value="ECO:0007669"/>
    <property type="project" value="UniProtKB-KW"/>
</dbReference>
<accession>A0ABV9XCK2</accession>
<name>A0ABV9XCK2_9ACTN</name>
<dbReference type="Gene3D" id="1.20.1440.30">
    <property type="entry name" value="Biosynthetic Protein domain"/>
    <property type="match status" value="1"/>
</dbReference>
<reference evidence="3" key="1">
    <citation type="journal article" date="2019" name="Int. J. Syst. Evol. Microbiol.">
        <title>The Global Catalogue of Microorganisms (GCM) 10K type strain sequencing project: providing services to taxonomists for standard genome sequencing and annotation.</title>
        <authorList>
            <consortium name="The Broad Institute Genomics Platform"/>
            <consortium name="The Broad Institute Genome Sequencing Center for Infectious Disease"/>
            <person name="Wu L."/>
            <person name="Ma J."/>
        </authorList>
    </citation>
    <scope>NUCLEOTIDE SEQUENCE [LARGE SCALE GENOMIC DNA]</scope>
    <source>
        <strain evidence="3">CGMCC 4.1648</strain>
    </source>
</reference>
<evidence type="ECO:0000313" key="3">
    <source>
        <dbReference type="Proteomes" id="UP001595829"/>
    </source>
</evidence>
<sequence>MTHARPVIRRRLLAMATAAALTAATLGTVTGAAAAATPAGSGPVGALDGSAYSLGDLHALDRMIGGARVVGLGEASHSAHEFFILKQRVFRHLVATRGFTTFALETSWSTGLRLDAYVTRGIGDPEQIMRSEFQGQYVFWSTQEYLDLIHWMRRYNLAHPDRPQLRFVGNDLGFAGRAAFDQVTGYVTRYRPDLADRAETLYKTLRPEENTDAGRWMNHQLYEKSEADRKQDAAAADAVLALLRERGRPHRDDRRSREAYAWALQNATAIAQSFTGYAFEDFAERMRYRDRAMADNTAWWLRRHGGRILLASNNGHVAYTSDNPALFPEPTGAFLRTRLGDDYVNIGLTFDHGTVNALPDFTTTHPKTYTVAPAPEGHNEHTLDKVRLRDFVIDLRTAPTAARTWLDTARPTRSYGLYWSTDDPHTALGRSYDVLVHLHRVEAAHLLR</sequence>
<evidence type="ECO:0000256" key="1">
    <source>
        <dbReference type="SAM" id="SignalP"/>
    </source>
</evidence>
<dbReference type="RefSeq" id="WP_345690313.1">
    <property type="nucleotide sequence ID" value="NZ_BAABIT010000001.1"/>
</dbReference>